<accession>A0A4V2V300</accession>
<name>A0A4V2V300_9BACI</name>
<dbReference type="RefSeq" id="WP_165902035.1">
    <property type="nucleotide sequence ID" value="NZ_SMAN01000001.1"/>
</dbReference>
<feature type="region of interest" description="Disordered" evidence="1">
    <location>
        <begin position="183"/>
        <end position="236"/>
    </location>
</feature>
<dbReference type="SUPFAM" id="SSF54106">
    <property type="entry name" value="LysM domain"/>
    <property type="match status" value="1"/>
</dbReference>
<gene>
    <name evidence="3" type="ORF">EDD68_101510</name>
</gene>
<proteinExistence type="predicted"/>
<protein>
    <submittedName>
        <fullName evidence="3">Stage VI sporulation protein D</fullName>
    </submittedName>
</protein>
<feature type="region of interest" description="Disordered" evidence="1">
    <location>
        <begin position="258"/>
        <end position="299"/>
    </location>
</feature>
<dbReference type="Pfam" id="PF20918">
    <property type="entry name" value="SPOCS_spoVID-N"/>
    <property type="match status" value="1"/>
</dbReference>
<feature type="compositionally biased region" description="Acidic residues" evidence="1">
    <location>
        <begin position="266"/>
        <end position="278"/>
    </location>
</feature>
<evidence type="ECO:0000313" key="3">
    <source>
        <dbReference type="EMBL" id="TCT27141.1"/>
    </source>
</evidence>
<keyword evidence="4" id="KW-1185">Reference proteome</keyword>
<evidence type="ECO:0000313" key="4">
    <source>
        <dbReference type="Proteomes" id="UP000294650"/>
    </source>
</evidence>
<feature type="compositionally biased region" description="Basic and acidic residues" evidence="1">
    <location>
        <begin position="183"/>
        <end position="201"/>
    </location>
</feature>
<dbReference type="Gene3D" id="3.10.350.10">
    <property type="entry name" value="LysM domain"/>
    <property type="match status" value="1"/>
</dbReference>
<dbReference type="EMBL" id="SMAN01000001">
    <property type="protein sequence ID" value="TCT27141.1"/>
    <property type="molecule type" value="Genomic_DNA"/>
</dbReference>
<dbReference type="InterPro" id="IPR036779">
    <property type="entry name" value="LysM_dom_sf"/>
</dbReference>
<organism evidence="3 4">
    <name type="scientific">Melghiribacillus thermohalophilus</name>
    <dbReference type="NCBI Taxonomy" id="1324956"/>
    <lineage>
        <taxon>Bacteria</taxon>
        <taxon>Bacillati</taxon>
        <taxon>Bacillota</taxon>
        <taxon>Bacilli</taxon>
        <taxon>Bacillales</taxon>
        <taxon>Bacillaceae</taxon>
        <taxon>Melghiribacillus</taxon>
    </lineage>
</organism>
<dbReference type="InterPro" id="IPR018392">
    <property type="entry name" value="LysM"/>
</dbReference>
<feature type="compositionally biased region" description="Basic and acidic residues" evidence="1">
    <location>
        <begin position="209"/>
        <end position="222"/>
    </location>
</feature>
<dbReference type="InterPro" id="IPR014256">
    <property type="entry name" value="Spore_VI_D"/>
</dbReference>
<reference evidence="3 4" key="1">
    <citation type="submission" date="2019-03" db="EMBL/GenBank/DDBJ databases">
        <title>Genomic Encyclopedia of Type Strains, Phase IV (KMG-IV): sequencing the most valuable type-strain genomes for metagenomic binning, comparative biology and taxonomic classification.</title>
        <authorList>
            <person name="Goeker M."/>
        </authorList>
    </citation>
    <scope>NUCLEOTIDE SEQUENCE [LARGE SCALE GENOMIC DNA]</scope>
    <source>
        <strain evidence="3 4">DSM 25894</strain>
    </source>
</reference>
<sequence length="373" mass="43469">MSQDGNQHFRFDLNETLWFQRGQEVSELLGIALEPDISIYDKDDFVSVRGVLELTGEYIPAGSTDEEPEQDLSIQDRYVGRYIQDIRSFEDGVNEFHYDIPVEITIPRERVQSLDEVAVQIDFFDYELKSDQELRLTAEVIIDGIDHELREEKEDQGDAPIEWESEDESFSFDFHLEQHTVEESLDLHEESSSKFDDTSEERNDEENIEEIRSEMEHEKSVEEIQDEHEEVDDVSSDEYQKGRDFWFKKKTQSFGEFFGHEKESSDSESPEESIEAEESSTTFESSDADLEESGMTESYVEREDAGYLTTMFRQEEESYTKIKLRIVQQNDTLESLAELYHVSPSQIQAINRLEDENLTPGQLLYIPVKTQTT</sequence>
<feature type="compositionally biased region" description="Acidic residues" evidence="1">
    <location>
        <begin position="223"/>
        <end position="236"/>
    </location>
</feature>
<feature type="domain" description="LysM" evidence="2">
    <location>
        <begin position="323"/>
        <end position="366"/>
    </location>
</feature>
<dbReference type="InterPro" id="IPR048862">
    <property type="entry name" value="SPOCS_spoVID_N"/>
</dbReference>
<dbReference type="SMART" id="SM00257">
    <property type="entry name" value="LysM"/>
    <property type="match status" value="1"/>
</dbReference>
<comment type="caution">
    <text evidence="3">The sequence shown here is derived from an EMBL/GenBank/DDBJ whole genome shotgun (WGS) entry which is preliminary data.</text>
</comment>
<dbReference type="Pfam" id="PF01476">
    <property type="entry name" value="LysM"/>
    <property type="match status" value="1"/>
</dbReference>
<dbReference type="Proteomes" id="UP000294650">
    <property type="component" value="Unassembled WGS sequence"/>
</dbReference>
<dbReference type="NCBIfam" id="TIGR02907">
    <property type="entry name" value="spore_VI_D"/>
    <property type="match status" value="1"/>
</dbReference>
<dbReference type="AlphaFoldDB" id="A0A4V2V300"/>
<evidence type="ECO:0000256" key="1">
    <source>
        <dbReference type="SAM" id="MobiDB-lite"/>
    </source>
</evidence>
<evidence type="ECO:0000259" key="2">
    <source>
        <dbReference type="PROSITE" id="PS51782"/>
    </source>
</evidence>
<dbReference type="PROSITE" id="PS51782">
    <property type="entry name" value="LYSM"/>
    <property type="match status" value="1"/>
</dbReference>